<evidence type="ECO:0000256" key="6">
    <source>
        <dbReference type="SAM" id="MobiDB-lite"/>
    </source>
</evidence>
<evidence type="ECO:0000256" key="2">
    <source>
        <dbReference type="ARBA" id="ARBA00005436"/>
    </source>
</evidence>
<dbReference type="AlphaFoldDB" id="A0AAN9KIZ9"/>
<name>A0AAN9KIZ9_CLITE</name>
<comment type="caution">
    <text evidence="7">The sequence shown here is derived from an EMBL/GenBank/DDBJ whole genome shotgun (WGS) entry which is preliminary data.</text>
</comment>
<dbReference type="GO" id="GO:0002181">
    <property type="term" value="P:cytoplasmic translation"/>
    <property type="evidence" value="ECO:0007669"/>
    <property type="project" value="TreeGrafter"/>
</dbReference>
<evidence type="ECO:0000256" key="4">
    <source>
        <dbReference type="ARBA" id="ARBA00022980"/>
    </source>
</evidence>
<feature type="compositionally biased region" description="Low complexity" evidence="6">
    <location>
        <begin position="113"/>
        <end position="122"/>
    </location>
</feature>
<dbReference type="GO" id="GO:0006414">
    <property type="term" value="P:translational elongation"/>
    <property type="evidence" value="ECO:0007669"/>
    <property type="project" value="InterPro"/>
</dbReference>
<dbReference type="GO" id="GO:0030295">
    <property type="term" value="F:protein kinase activator activity"/>
    <property type="evidence" value="ECO:0007669"/>
    <property type="project" value="TreeGrafter"/>
</dbReference>
<comment type="subunit">
    <text evidence="3">P1 and P2 exist as dimers at the large ribosomal subunit.</text>
</comment>
<dbReference type="PANTHER" id="PTHR45696:SF10">
    <property type="entry name" value="LARGE RIBOSOMAL SUBUNIT PROTEIN P1"/>
    <property type="match status" value="1"/>
</dbReference>
<dbReference type="HAMAP" id="MF_01478">
    <property type="entry name" value="Ribosomal_L12_arch"/>
    <property type="match status" value="1"/>
</dbReference>
<dbReference type="InterPro" id="IPR038716">
    <property type="entry name" value="P1/P2_N_sf"/>
</dbReference>
<keyword evidence="5" id="KW-0687">Ribonucleoprotein</keyword>
<accession>A0AAN9KIZ9</accession>
<comment type="similarity">
    <text evidence="2">Belongs to the eukaryotic ribosomal protein P1/P2 family.</text>
</comment>
<proteinExistence type="inferred from homology"/>
<dbReference type="Pfam" id="PF00428">
    <property type="entry name" value="Ribosomal_60s"/>
    <property type="match status" value="1"/>
</dbReference>
<dbReference type="FunFam" id="1.10.10.1410:FF:000001">
    <property type="entry name" value="60S acidic ribosomal protein P1"/>
    <property type="match status" value="1"/>
</dbReference>
<evidence type="ECO:0008006" key="9">
    <source>
        <dbReference type="Google" id="ProtNLM"/>
    </source>
</evidence>
<evidence type="ECO:0000256" key="3">
    <source>
        <dbReference type="ARBA" id="ARBA00011266"/>
    </source>
</evidence>
<comment type="function">
    <text evidence="1">Plays an important role in the elongation step of protein synthesis.</text>
</comment>
<reference evidence="7 8" key="1">
    <citation type="submission" date="2024-01" db="EMBL/GenBank/DDBJ databases">
        <title>The genomes of 5 underutilized Papilionoideae crops provide insights into root nodulation and disease resistance.</title>
        <authorList>
            <person name="Yuan L."/>
        </authorList>
    </citation>
    <scope>NUCLEOTIDE SEQUENCE [LARGE SCALE GENOMIC DNA]</scope>
    <source>
        <strain evidence="7">LY-2023</strain>
        <tissue evidence="7">Leaf</tissue>
    </source>
</reference>
<evidence type="ECO:0000256" key="5">
    <source>
        <dbReference type="ARBA" id="ARBA00023274"/>
    </source>
</evidence>
<protein>
    <recommendedName>
        <fullName evidence="9">60S acidic ribosomal protein P1</fullName>
    </recommendedName>
</protein>
<dbReference type="GO" id="GO:0022625">
    <property type="term" value="C:cytosolic large ribosomal subunit"/>
    <property type="evidence" value="ECO:0007669"/>
    <property type="project" value="TreeGrafter"/>
</dbReference>
<evidence type="ECO:0000256" key="1">
    <source>
        <dbReference type="ARBA" id="ARBA00003362"/>
    </source>
</evidence>
<sequence>MVIALVSKSPSFDSATTSEAASNRRNSWLLAAMSFSELGCIYASIILHDDGIAVTAEKINTVLKAANVSVESYWPGLFAKLAQSKNMDDLVLNAGAAGGAVVAGSAPAAAAGGAPAAEAPAAESKKEEAKEESDDDMGFSLFD</sequence>
<evidence type="ECO:0000313" key="7">
    <source>
        <dbReference type="EMBL" id="KAK7317083.1"/>
    </source>
</evidence>
<organism evidence="7 8">
    <name type="scientific">Clitoria ternatea</name>
    <name type="common">Butterfly pea</name>
    <dbReference type="NCBI Taxonomy" id="43366"/>
    <lineage>
        <taxon>Eukaryota</taxon>
        <taxon>Viridiplantae</taxon>
        <taxon>Streptophyta</taxon>
        <taxon>Embryophyta</taxon>
        <taxon>Tracheophyta</taxon>
        <taxon>Spermatophyta</taxon>
        <taxon>Magnoliopsida</taxon>
        <taxon>eudicotyledons</taxon>
        <taxon>Gunneridae</taxon>
        <taxon>Pentapetalae</taxon>
        <taxon>rosids</taxon>
        <taxon>fabids</taxon>
        <taxon>Fabales</taxon>
        <taxon>Fabaceae</taxon>
        <taxon>Papilionoideae</taxon>
        <taxon>50 kb inversion clade</taxon>
        <taxon>NPAAA clade</taxon>
        <taxon>indigoferoid/millettioid clade</taxon>
        <taxon>Phaseoleae</taxon>
        <taxon>Clitoria</taxon>
    </lineage>
</organism>
<keyword evidence="8" id="KW-1185">Reference proteome</keyword>
<dbReference type="EMBL" id="JAYKXN010000001">
    <property type="protein sequence ID" value="KAK7317083.1"/>
    <property type="molecule type" value="Genomic_DNA"/>
</dbReference>
<evidence type="ECO:0000313" key="8">
    <source>
        <dbReference type="Proteomes" id="UP001359559"/>
    </source>
</evidence>
<dbReference type="PANTHER" id="PTHR45696">
    <property type="entry name" value="60S ACIDIC RIBOSOMAL PROTEIN P1"/>
    <property type="match status" value="1"/>
</dbReference>
<dbReference type="Gene3D" id="1.10.10.1410">
    <property type="match status" value="1"/>
</dbReference>
<gene>
    <name evidence="7" type="ORF">RJT34_01013</name>
</gene>
<dbReference type="GO" id="GO:0043021">
    <property type="term" value="F:ribonucleoprotein complex binding"/>
    <property type="evidence" value="ECO:0007669"/>
    <property type="project" value="TreeGrafter"/>
</dbReference>
<dbReference type="GO" id="GO:0003735">
    <property type="term" value="F:structural constituent of ribosome"/>
    <property type="evidence" value="ECO:0007669"/>
    <property type="project" value="InterPro"/>
</dbReference>
<dbReference type="Proteomes" id="UP001359559">
    <property type="component" value="Unassembled WGS sequence"/>
</dbReference>
<dbReference type="InterPro" id="IPR027534">
    <property type="entry name" value="Ribosomal_P1/P2"/>
</dbReference>
<dbReference type="CDD" id="cd05831">
    <property type="entry name" value="Ribosomal_P1"/>
    <property type="match status" value="1"/>
</dbReference>
<feature type="region of interest" description="Disordered" evidence="6">
    <location>
        <begin position="113"/>
        <end position="143"/>
    </location>
</feature>
<keyword evidence="4" id="KW-0689">Ribosomal protein</keyword>